<comment type="function">
    <text evidence="1">Catalyzes the reversible oxidation of malate to oxaloacetate.</text>
</comment>
<dbReference type="InterPro" id="IPR036291">
    <property type="entry name" value="NAD(P)-bd_dom_sf"/>
</dbReference>
<feature type="active site" description="Proton acceptor" evidence="6">
    <location>
        <position position="187"/>
    </location>
</feature>
<dbReference type="InterPro" id="IPR010945">
    <property type="entry name" value="Malate_DH_type2"/>
</dbReference>
<dbReference type="EMBL" id="HBGL01012368">
    <property type="protein sequence ID" value="CAD9303884.1"/>
    <property type="molecule type" value="Transcribed_RNA"/>
</dbReference>
<dbReference type="NCBIfam" id="TIGR01759">
    <property type="entry name" value="MalateDH-SF1"/>
    <property type="match status" value="1"/>
</dbReference>
<comment type="similarity">
    <text evidence="2">Belongs to the LDH/MDH superfamily. MDH type 2 family.</text>
</comment>
<organism evidence="14">
    <name type="scientific">Sexangularia sp. CB-2014</name>
    <dbReference type="NCBI Taxonomy" id="1486929"/>
    <lineage>
        <taxon>Eukaryota</taxon>
        <taxon>Amoebozoa</taxon>
        <taxon>Tubulinea</taxon>
        <taxon>Elardia</taxon>
        <taxon>Arcellinida</taxon>
        <taxon>Arcellinida incertae sedis</taxon>
        <taxon>Sexangularia</taxon>
    </lineage>
</organism>
<keyword evidence="5 8" id="KW-0520">NAD</keyword>
<dbReference type="PROSITE" id="PS01014">
    <property type="entry name" value="NUSG"/>
    <property type="match status" value="1"/>
</dbReference>
<feature type="domain" description="Lactate/malate dehydrogenase N-terminal" evidence="12">
    <location>
        <begin position="4"/>
        <end position="143"/>
    </location>
</feature>
<dbReference type="InterPro" id="IPR022383">
    <property type="entry name" value="Lactate/malate_DH_C"/>
</dbReference>
<dbReference type="InterPro" id="IPR015955">
    <property type="entry name" value="Lactate_DH/Glyco_Ohase_4_C"/>
</dbReference>
<dbReference type="SUPFAM" id="SSF56327">
    <property type="entry name" value="LDH C-terminal domain-like"/>
    <property type="match status" value="1"/>
</dbReference>
<proteinExistence type="inferred from homology"/>
<dbReference type="InterPro" id="IPR001557">
    <property type="entry name" value="L-lactate/malate_DH"/>
</dbReference>
<dbReference type="GO" id="GO:0030060">
    <property type="term" value="F:L-malate dehydrogenase (NAD+) activity"/>
    <property type="evidence" value="ECO:0007669"/>
    <property type="project" value="UniProtKB-EC"/>
</dbReference>
<feature type="binding site" evidence="7">
    <location>
        <position position="130"/>
    </location>
    <ligand>
        <name>substrate</name>
    </ligand>
</feature>
<feature type="binding site" evidence="7">
    <location>
        <position position="91"/>
    </location>
    <ligand>
        <name>substrate</name>
    </ligand>
</feature>
<dbReference type="Gene3D" id="3.40.50.720">
    <property type="entry name" value="NAD(P)-binding Rossmann-like Domain"/>
    <property type="match status" value="1"/>
</dbReference>
<evidence type="ECO:0000256" key="7">
    <source>
        <dbReference type="PIRSR" id="PIRSR000102-2"/>
    </source>
</evidence>
<dbReference type="NCBIfam" id="NF003916">
    <property type="entry name" value="PRK05442.1"/>
    <property type="match status" value="1"/>
</dbReference>
<dbReference type="FunFam" id="3.90.110.10:FF:000002">
    <property type="entry name" value="Malate dehydrogenase"/>
    <property type="match status" value="1"/>
</dbReference>
<evidence type="ECO:0000259" key="13">
    <source>
        <dbReference type="Pfam" id="PF02866"/>
    </source>
</evidence>
<dbReference type="Gene3D" id="3.90.110.10">
    <property type="entry name" value="Lactate dehydrogenase/glycoside hydrolase, family 4, C-terminal"/>
    <property type="match status" value="1"/>
</dbReference>
<evidence type="ECO:0000313" key="14">
    <source>
        <dbReference type="EMBL" id="CAD9303884.1"/>
    </source>
</evidence>
<feature type="binding site" evidence="7">
    <location>
        <position position="97"/>
    </location>
    <ligand>
        <name>substrate</name>
    </ligand>
</feature>
<dbReference type="AlphaFoldDB" id="A0A7S1VLD5"/>
<keyword evidence="10" id="KW-0816">Tricarboxylic acid cycle</keyword>
<feature type="binding site" evidence="8">
    <location>
        <position position="41"/>
    </location>
    <ligand>
        <name>NAD(+)</name>
        <dbReference type="ChEBI" id="CHEBI:57540"/>
    </ligand>
</feature>
<name>A0A7S1VLD5_9EUKA</name>
<evidence type="ECO:0000256" key="9">
    <source>
        <dbReference type="RuleBase" id="RU003369"/>
    </source>
</evidence>
<gene>
    <name evidence="14" type="ORF">SSP0437_LOCUS9675</name>
</gene>
<dbReference type="GO" id="GO:0006108">
    <property type="term" value="P:malate metabolic process"/>
    <property type="evidence" value="ECO:0007669"/>
    <property type="project" value="InterPro"/>
</dbReference>
<evidence type="ECO:0000256" key="5">
    <source>
        <dbReference type="ARBA" id="ARBA00023027"/>
    </source>
</evidence>
<evidence type="ECO:0000256" key="4">
    <source>
        <dbReference type="ARBA" id="ARBA00023002"/>
    </source>
</evidence>
<evidence type="ECO:0000256" key="10">
    <source>
        <dbReference type="RuleBase" id="RU003405"/>
    </source>
</evidence>
<evidence type="ECO:0000256" key="1">
    <source>
        <dbReference type="ARBA" id="ARBA00003966"/>
    </source>
</evidence>
<feature type="binding site" evidence="8">
    <location>
        <begin position="128"/>
        <end position="130"/>
    </location>
    <ligand>
        <name>NAD(+)</name>
        <dbReference type="ChEBI" id="CHEBI:57540"/>
    </ligand>
</feature>
<dbReference type="Pfam" id="PF02866">
    <property type="entry name" value="Ldh_1_C"/>
    <property type="match status" value="1"/>
</dbReference>
<dbReference type="FunFam" id="3.40.50.720:FF:000010">
    <property type="entry name" value="Malate dehydrogenase"/>
    <property type="match status" value="1"/>
</dbReference>
<accession>A0A7S1VLD5</accession>
<evidence type="ECO:0000259" key="12">
    <source>
        <dbReference type="Pfam" id="PF00056"/>
    </source>
</evidence>
<feature type="coiled-coil region" evidence="11">
    <location>
        <begin position="303"/>
        <end position="330"/>
    </location>
</feature>
<keyword evidence="4 9" id="KW-0560">Oxidoreductase</keyword>
<dbReference type="InterPro" id="IPR015869">
    <property type="entry name" value="Transcrpt_antiterm_NusG_bac_CS"/>
</dbReference>
<dbReference type="PROSITE" id="PS00068">
    <property type="entry name" value="MDH"/>
    <property type="match status" value="1"/>
</dbReference>
<evidence type="ECO:0000256" key="6">
    <source>
        <dbReference type="PIRSR" id="PIRSR000102-1"/>
    </source>
</evidence>
<evidence type="ECO:0000256" key="3">
    <source>
        <dbReference type="ARBA" id="ARBA00012995"/>
    </source>
</evidence>
<feature type="binding site" evidence="7">
    <location>
        <position position="162"/>
    </location>
    <ligand>
        <name>substrate</name>
    </ligand>
</feature>
<evidence type="ECO:0000256" key="8">
    <source>
        <dbReference type="PIRSR" id="PIRSR000102-3"/>
    </source>
</evidence>
<dbReference type="PANTHER" id="PTHR23382">
    <property type="entry name" value="MALATE DEHYDROGENASE"/>
    <property type="match status" value="1"/>
</dbReference>
<dbReference type="InterPro" id="IPR001236">
    <property type="entry name" value="Lactate/malate_DH_N"/>
</dbReference>
<reference evidence="14" key="1">
    <citation type="submission" date="2021-01" db="EMBL/GenBank/DDBJ databases">
        <authorList>
            <person name="Corre E."/>
            <person name="Pelletier E."/>
            <person name="Niang G."/>
            <person name="Scheremetjew M."/>
            <person name="Finn R."/>
            <person name="Kale V."/>
            <person name="Holt S."/>
            <person name="Cochrane G."/>
            <person name="Meng A."/>
            <person name="Brown T."/>
            <person name="Cohen L."/>
        </authorList>
    </citation>
    <scope>NUCLEOTIDE SEQUENCE</scope>
    <source>
        <strain evidence="14">ATCC 50979</strain>
    </source>
</reference>
<comment type="catalytic activity">
    <reaction evidence="10">
        <text>(S)-malate + NAD(+) = oxaloacetate + NADH + H(+)</text>
        <dbReference type="Rhea" id="RHEA:21432"/>
        <dbReference type="ChEBI" id="CHEBI:15378"/>
        <dbReference type="ChEBI" id="CHEBI:15589"/>
        <dbReference type="ChEBI" id="CHEBI:16452"/>
        <dbReference type="ChEBI" id="CHEBI:57540"/>
        <dbReference type="ChEBI" id="CHEBI:57945"/>
        <dbReference type="EC" id="1.1.1.37"/>
    </reaction>
</comment>
<dbReference type="EC" id="1.1.1.37" evidence="3 10"/>
<evidence type="ECO:0000256" key="2">
    <source>
        <dbReference type="ARBA" id="ARBA00009613"/>
    </source>
</evidence>
<dbReference type="GO" id="GO:0006099">
    <property type="term" value="P:tricarboxylic acid cycle"/>
    <property type="evidence" value="ECO:0007669"/>
    <property type="project" value="UniProtKB-KW"/>
</dbReference>
<keyword evidence="11" id="KW-0175">Coiled coil</keyword>
<feature type="domain" description="Lactate/malate dehydrogenase C-terminal" evidence="13">
    <location>
        <begin position="156"/>
        <end position="325"/>
    </location>
</feature>
<dbReference type="PIRSF" id="PIRSF000102">
    <property type="entry name" value="Lac_mal_DH"/>
    <property type="match status" value="1"/>
</dbReference>
<feature type="binding site" evidence="8">
    <location>
        <begin position="10"/>
        <end position="16"/>
    </location>
    <ligand>
        <name>NAD(+)</name>
        <dbReference type="ChEBI" id="CHEBI:57540"/>
    </ligand>
</feature>
<feature type="binding site" evidence="8">
    <location>
        <position position="104"/>
    </location>
    <ligand>
        <name>NAD(+)</name>
        <dbReference type="ChEBI" id="CHEBI:57540"/>
    </ligand>
</feature>
<evidence type="ECO:0000256" key="11">
    <source>
        <dbReference type="SAM" id="Coils"/>
    </source>
</evidence>
<dbReference type="SUPFAM" id="SSF51735">
    <property type="entry name" value="NAD(P)-binding Rossmann-fold domains"/>
    <property type="match status" value="1"/>
</dbReference>
<sequence length="333" mass="34898">MSPIKVVITGAAGQIGYALLPRIALGDMFGKETPVELVLFDITPALDAMRGVALELEDMASPILSRVSYTDKVDEAFAGVDVCIMLGAFPRKPGMERKDLLERNVAIFAAQGKALAAHAKKTVKVLVVGNPANTNAAIAAAAAGDALPSSAWSCLTRLDHNRATSQLALKAGVAPSEVRNVAVWGNHSSTQFPDAAHATIGGKAAPAVIGDDAWLHGDFITTVQKRGAAIVEARKLSSAMSAANAIVDHMRDWTAGTSSKSWVSMGLVVPADSPYGITPGLVYSFPVRCANGEATIVTGLDISDAARERMNVTEAELKEEKEVALQLLAEKEG</sequence>
<dbReference type="InterPro" id="IPR001252">
    <property type="entry name" value="Malate_DH_AS"/>
</dbReference>
<dbReference type="Pfam" id="PF00056">
    <property type="entry name" value="Ldh_1_N"/>
    <property type="match status" value="1"/>
</dbReference>
<protein>
    <recommendedName>
        <fullName evidence="3 10">Malate dehydrogenase</fullName>
        <ecNumber evidence="3 10">1.1.1.37</ecNumber>
    </recommendedName>
</protein>